<evidence type="ECO:0000313" key="9">
    <source>
        <dbReference type="EMBL" id="EIE22748.1"/>
    </source>
</evidence>
<evidence type="ECO:0000256" key="3">
    <source>
        <dbReference type="ARBA" id="ARBA00023163"/>
    </source>
</evidence>
<evidence type="ECO:0000256" key="2">
    <source>
        <dbReference type="ARBA" id="ARBA00009253"/>
    </source>
</evidence>
<evidence type="ECO:0000256" key="5">
    <source>
        <dbReference type="PROSITE-ProRule" id="PRU00191"/>
    </source>
</evidence>
<dbReference type="GO" id="GO:0008023">
    <property type="term" value="C:transcription elongation factor complex"/>
    <property type="evidence" value="ECO:0007669"/>
    <property type="project" value="TreeGrafter"/>
</dbReference>
<evidence type="ECO:0000256" key="1">
    <source>
        <dbReference type="ARBA" id="ARBA00004123"/>
    </source>
</evidence>
<dbReference type="InterPro" id="IPR012340">
    <property type="entry name" value="NA-bd_OB-fold"/>
</dbReference>
<feature type="compositionally biased region" description="Acidic residues" evidence="6">
    <location>
        <begin position="190"/>
        <end position="211"/>
    </location>
</feature>
<dbReference type="InterPro" id="IPR012337">
    <property type="entry name" value="RNaseH-like_sf"/>
</dbReference>
<sequence>MNGRSDLEDSDEEDVVRKTLQQLEEAHASDDGLGEEDAVDEDLNEEEGANNGGEEEEQEKNGEDLQDSSDEEEEGQDEYDMDDKFLVGDEDEEDEEGEEEGTEEERKRRRRKRRKEAELDEEDYELIGLRPPRPTEQRKRIRKLADTGQGTTAERLKEDLFGPEDEGLEDEDDDDVAAPAPRQEQRQDRDFDDGLEEEDEFADFLDYDDEGGVPGEGRRRRRERAQGLPPGISSAAFHEAQEIFGDVSDLLEEYGNRRRQVVEDDDREDDAILEGDYDDEEAEERQRELEERRQARAMRKVTEAVEPELMARAMLRPEDDVIRATDLPEREQLRPPIPLDNPDHRACAEWIHEHLVGARSSEKQFETEILCLGRREVDGPPPDGRLEWNDAEIKEGLTDLSRGERAVRERRSVRAFKAWLTDDQAQEKLKQNITNVLADMFDSHFEVPYIAQYRKQVADELLAMRKGDVPNVTSKDESRRRQEKRQPEMPVGVVQAKHRRIRRWDVLWYVHSMAMRWRALARRKEIRERAYQDALERAPENAQLTIDRLLDTLRKAESPEEVADVEAKYKLKAAELAEGIADLNIDDQAPLTRRPKKISAYETLRKAGLEPVVREMVISAQELGENLESQYKKHDCIDPRMMPEEFAAEHVVPGSAFDSPEALLHGARQMAVSEVVAEPEVRRFVRNKFMPAAVISTEPTPQGETIIDAFHQYGRVKRLRNKPVNMFEGEEDFLCIVQAEKESLLTVSIEVPEEELEGDLIKSLAEFYVSPGTSISANAWNEQRMAILHEAVQQRLLPAFALELRGRLLADARHAALHHVRTVEDDEVVERRRFMAVCWGPGDPATTLAMLDDAGQLSDILFAGQLSGPIRHSRDGLFIDQSKVKDAERIRDFILEHRPHVVLVGATNLHCKQLHGDLRAIMDHILEHHPQFITRSDVGDVDIVYADETLAALWQTSAAAQQDMGDQPPLVRRAVALARCALDPLAVLASLCGPSAEILGANLHPLQELLPKQDLLAVAERICITATNQVGVDINRVAHNAWQAAPMQFVAGLGPRKAQALLRTVQREQHVTTRLDMWKEFGVLGKNVFRNCAGSIRVAASGQDMGTADMVPLDDTRVHPSFYDTTACLAQLALGSDRPDPRNGDTHAVDRVLSKPQLIESLNLMDVLERFKDDASLGKPLSTLRDICFELVQPNGELRVEADRMGDDQAFWLLTGESPETLKPGRLVTATVMSSGRDDARVRLTDFGGVEGIVRRGDVSSNGEDISPADRMQRGQTITARIKLVTPTQFVVELTTASNDLMNDSAWEKEYCAKNDNYYYVLSEAEKAQRAVAEAKAQRSRQIVSRPIRHPYFKNVNAPQATELLKDAAVGSYLLRPSSRGITQITLTIKVHGSEPDGQGTPVYMHHEVREGKKEEGVGAHLRLGRPLSITLTGGRIEEYEDLDEILARFADPLVANLKQVMRHRKYREGYWEGHEGLKEQLMAEKAQTKGGAVYLLGCKLDTPGTFYLGYIINTNPHREYFTVTPDGFYFRHEVRSKVDSVIGLFKQQPVVNRDSAPAAPAAQPRATQSRSAQPPLPPPPPPPAYPGAQYGGSQGSDWSAVMQQQQQQQPQQAYGQQQWPAASGYPMQPQQQPGYSAYSR</sequence>
<comment type="caution">
    <text evidence="9">The sequence shown here is derived from an EMBL/GenBank/DDBJ whole genome shotgun (WGS) entry which is preliminary data.</text>
</comment>
<evidence type="ECO:0000256" key="4">
    <source>
        <dbReference type="ARBA" id="ARBA00023242"/>
    </source>
</evidence>
<dbReference type="eggNOG" id="KOG1856">
    <property type="taxonomic scope" value="Eukaryota"/>
</dbReference>
<dbReference type="RefSeq" id="XP_005647292.1">
    <property type="nucleotide sequence ID" value="XM_005647235.1"/>
</dbReference>
<dbReference type="InterPro" id="IPR010994">
    <property type="entry name" value="RuvA_2-like"/>
</dbReference>
<dbReference type="InterPro" id="IPR036860">
    <property type="entry name" value="SH2_dom_sf"/>
</dbReference>
<dbReference type="Gene3D" id="1.10.10.2740">
    <property type="entry name" value="Spt6, Death-like domain"/>
    <property type="match status" value="1"/>
</dbReference>
<dbReference type="Pfam" id="PF14632">
    <property type="entry name" value="SPT6_acidic"/>
    <property type="match status" value="1"/>
</dbReference>
<dbReference type="InterPro" id="IPR042066">
    <property type="entry name" value="Spt6_death-like"/>
</dbReference>
<dbReference type="PANTHER" id="PTHR10145:SF6">
    <property type="entry name" value="TRANSCRIPTION ELONGATION FACTOR SPT6"/>
    <property type="match status" value="1"/>
</dbReference>
<comment type="subcellular location">
    <subcellularLocation>
        <location evidence="1">Nucleus</location>
    </subcellularLocation>
</comment>
<dbReference type="InterPro" id="IPR028231">
    <property type="entry name" value="Spt6_YqgF"/>
</dbReference>
<dbReference type="Gene3D" id="3.30.505.10">
    <property type="entry name" value="SH2 domain"/>
    <property type="match status" value="2"/>
</dbReference>
<evidence type="ECO:0000313" key="10">
    <source>
        <dbReference type="Proteomes" id="UP000007264"/>
    </source>
</evidence>
<feature type="compositionally biased region" description="Basic and acidic residues" evidence="6">
    <location>
        <begin position="469"/>
        <end position="487"/>
    </location>
</feature>
<dbReference type="Proteomes" id="UP000007264">
    <property type="component" value="Unassembled WGS sequence"/>
</dbReference>
<dbReference type="CDD" id="cd09918">
    <property type="entry name" value="SH2_Nterm_SPT6_like"/>
    <property type="match status" value="1"/>
</dbReference>
<dbReference type="InterPro" id="IPR023319">
    <property type="entry name" value="Tex-like_HTH_dom_sf"/>
</dbReference>
<dbReference type="KEGG" id="csl:COCSUDRAFT_47678"/>
<dbReference type="OrthoDB" id="995477at2759"/>
<keyword evidence="10" id="KW-1185">Reference proteome</keyword>
<dbReference type="GO" id="GO:0140673">
    <property type="term" value="P:transcription elongation-coupled chromatin remodeling"/>
    <property type="evidence" value="ECO:0007669"/>
    <property type="project" value="InterPro"/>
</dbReference>
<dbReference type="SUPFAM" id="SSF47781">
    <property type="entry name" value="RuvA domain 2-like"/>
    <property type="match status" value="1"/>
</dbReference>
<dbReference type="InterPro" id="IPR049540">
    <property type="entry name" value="Spt6-like_S1"/>
</dbReference>
<evidence type="ECO:0000259" key="7">
    <source>
        <dbReference type="PROSITE" id="PS50001"/>
    </source>
</evidence>
<feature type="compositionally biased region" description="Acidic residues" evidence="6">
    <location>
        <begin position="263"/>
        <end position="283"/>
    </location>
</feature>
<dbReference type="InterPro" id="IPR035420">
    <property type="entry name" value="Spt6_SH2"/>
</dbReference>
<dbReference type="Gene3D" id="3.30.420.140">
    <property type="entry name" value="YqgF/RNase H-like domain"/>
    <property type="match status" value="1"/>
</dbReference>
<organism evidence="9 10">
    <name type="scientific">Coccomyxa subellipsoidea (strain C-169)</name>
    <name type="common">Green microalga</name>
    <dbReference type="NCBI Taxonomy" id="574566"/>
    <lineage>
        <taxon>Eukaryota</taxon>
        <taxon>Viridiplantae</taxon>
        <taxon>Chlorophyta</taxon>
        <taxon>core chlorophytes</taxon>
        <taxon>Trebouxiophyceae</taxon>
        <taxon>Trebouxiophyceae incertae sedis</taxon>
        <taxon>Coccomyxaceae</taxon>
        <taxon>Coccomyxa</taxon>
        <taxon>Coccomyxa subellipsoidea</taxon>
    </lineage>
</organism>
<protein>
    <recommendedName>
        <fullName evidence="11">Transcription elongation factor spt6</fullName>
    </recommendedName>
</protein>
<accession>I0YWH9</accession>
<comment type="similarity">
    <text evidence="2">Belongs to the SPT6 family.</text>
</comment>
<keyword evidence="3" id="KW-0804">Transcription</keyword>
<feature type="region of interest" description="Disordered" evidence="6">
    <location>
        <begin position="1"/>
        <end position="236"/>
    </location>
</feature>
<name>I0YWH9_COCSC</name>
<dbReference type="InterPro" id="IPR055179">
    <property type="entry name" value="Tex-like_central_region"/>
</dbReference>
<dbReference type="SUPFAM" id="SSF50249">
    <property type="entry name" value="Nucleic acid-binding proteins"/>
    <property type="match status" value="1"/>
</dbReference>
<feature type="compositionally biased region" description="Acidic residues" evidence="6">
    <location>
        <begin position="32"/>
        <end position="81"/>
    </location>
</feature>
<dbReference type="PROSITE" id="PS50126">
    <property type="entry name" value="S1"/>
    <property type="match status" value="1"/>
</dbReference>
<dbReference type="PROSITE" id="PS50001">
    <property type="entry name" value="SH2"/>
    <property type="match status" value="1"/>
</dbReference>
<dbReference type="InterPro" id="IPR023323">
    <property type="entry name" value="Tex-like_dom_sf"/>
</dbReference>
<dbReference type="Pfam" id="PF22706">
    <property type="entry name" value="Tex_central_region"/>
    <property type="match status" value="1"/>
</dbReference>
<dbReference type="Gene3D" id="2.40.50.140">
    <property type="entry name" value="Nucleic acid-binding proteins"/>
    <property type="match status" value="1"/>
</dbReference>
<dbReference type="SUPFAM" id="SSF55550">
    <property type="entry name" value="SH2 domain"/>
    <property type="match status" value="1"/>
</dbReference>
<dbReference type="InterPro" id="IPR003029">
    <property type="entry name" value="S1_domain"/>
</dbReference>
<dbReference type="CDD" id="cd09928">
    <property type="entry name" value="SH2_Cterm_SPT6_like"/>
    <property type="match status" value="1"/>
</dbReference>
<proteinExistence type="inferred from homology"/>
<dbReference type="InterPro" id="IPR017072">
    <property type="entry name" value="TF_Spt6"/>
</dbReference>
<dbReference type="Gene3D" id="1.10.150.850">
    <property type="entry name" value="Spt6, helix-hairpin-helix domain"/>
    <property type="match status" value="1"/>
</dbReference>
<dbReference type="Gene3D" id="1.10.10.650">
    <property type="entry name" value="RuvA domain 2-like"/>
    <property type="match status" value="1"/>
</dbReference>
<dbReference type="InterPro" id="IPR028083">
    <property type="entry name" value="Spt6_acidic_N_dom"/>
</dbReference>
<dbReference type="InterPro" id="IPR035018">
    <property type="entry name" value="Spt6_SH2_C"/>
</dbReference>
<dbReference type="STRING" id="574566.I0YWH9"/>
<feature type="compositionally biased region" description="Acidic residues" evidence="6">
    <location>
        <begin position="161"/>
        <end position="176"/>
    </location>
</feature>
<dbReference type="InterPro" id="IPR000980">
    <property type="entry name" value="SH2"/>
</dbReference>
<evidence type="ECO:0000259" key="8">
    <source>
        <dbReference type="PROSITE" id="PS50126"/>
    </source>
</evidence>
<dbReference type="GeneID" id="17040735"/>
<dbReference type="GO" id="GO:0034728">
    <property type="term" value="P:nucleosome organization"/>
    <property type="evidence" value="ECO:0007669"/>
    <property type="project" value="TreeGrafter"/>
</dbReference>
<dbReference type="InterPro" id="IPR035019">
    <property type="entry name" value="Spt6_SH2_N"/>
</dbReference>
<dbReference type="Gene3D" id="1.10.3500.10">
    <property type="entry name" value="Tex N-terminal region-like"/>
    <property type="match status" value="1"/>
</dbReference>
<feature type="region of interest" description="Disordered" evidence="6">
    <location>
        <begin position="469"/>
        <end position="492"/>
    </location>
</feature>
<dbReference type="EMBL" id="AGSI01000009">
    <property type="protein sequence ID" value="EIE22748.1"/>
    <property type="molecule type" value="Genomic_DNA"/>
</dbReference>
<keyword evidence="5" id="KW-0727">SH2 domain</keyword>
<keyword evidence="4" id="KW-0539">Nucleus</keyword>
<dbReference type="GO" id="GO:0003676">
    <property type="term" value="F:nucleic acid binding"/>
    <property type="evidence" value="ECO:0007669"/>
    <property type="project" value="InterPro"/>
</dbReference>
<feature type="compositionally biased region" description="Pro residues" evidence="6">
    <location>
        <begin position="1575"/>
        <end position="1586"/>
    </location>
</feature>
<dbReference type="SUPFAM" id="SSF53098">
    <property type="entry name" value="Ribonuclease H-like"/>
    <property type="match status" value="1"/>
</dbReference>
<dbReference type="Pfam" id="PF14635">
    <property type="entry name" value="HHH_7"/>
    <property type="match status" value="1"/>
</dbReference>
<evidence type="ECO:0000256" key="6">
    <source>
        <dbReference type="SAM" id="MobiDB-lite"/>
    </source>
</evidence>
<dbReference type="SUPFAM" id="SSF158832">
    <property type="entry name" value="Tex N-terminal region-like"/>
    <property type="match status" value="1"/>
</dbReference>
<dbReference type="PANTHER" id="PTHR10145">
    <property type="entry name" value="TRANSCRIPTION ELONGATION FACTOR SPT6"/>
    <property type="match status" value="1"/>
</dbReference>
<dbReference type="Pfam" id="PF14639">
    <property type="entry name" value="YqgF"/>
    <property type="match status" value="1"/>
</dbReference>
<evidence type="ECO:0008006" key="11">
    <source>
        <dbReference type="Google" id="ProtNLM"/>
    </source>
</evidence>
<dbReference type="InterPro" id="IPR037027">
    <property type="entry name" value="YqgF/RNaseH-like_dom_sf"/>
</dbReference>
<dbReference type="GO" id="GO:0042393">
    <property type="term" value="F:histone binding"/>
    <property type="evidence" value="ECO:0007669"/>
    <property type="project" value="TreeGrafter"/>
</dbReference>
<gene>
    <name evidence="9" type="ORF">COCSUDRAFT_47678</name>
</gene>
<feature type="compositionally biased region" description="Acidic residues" evidence="6">
    <location>
        <begin position="88"/>
        <end position="103"/>
    </location>
</feature>
<reference evidence="9 10" key="1">
    <citation type="journal article" date="2012" name="Genome Biol.">
        <title>The genome of the polar eukaryotic microalga coccomyxa subellipsoidea reveals traits of cold adaptation.</title>
        <authorList>
            <person name="Blanc G."/>
            <person name="Agarkova I."/>
            <person name="Grimwood J."/>
            <person name="Kuo A."/>
            <person name="Brueggeman A."/>
            <person name="Dunigan D."/>
            <person name="Gurnon J."/>
            <person name="Ladunga I."/>
            <person name="Lindquist E."/>
            <person name="Lucas S."/>
            <person name="Pangilinan J."/>
            <person name="Proschold T."/>
            <person name="Salamov A."/>
            <person name="Schmutz J."/>
            <person name="Weeks D."/>
            <person name="Yamada T."/>
            <person name="Claverie J.M."/>
            <person name="Grigoriev I."/>
            <person name="Van Etten J."/>
            <person name="Lomsadze A."/>
            <person name="Borodovsky M."/>
        </authorList>
    </citation>
    <scope>NUCLEOTIDE SEQUENCE [LARGE SCALE GENOMIC DNA]</scope>
    <source>
        <strain evidence="9 10">C-169</strain>
    </source>
</reference>
<dbReference type="GO" id="GO:0031491">
    <property type="term" value="F:nucleosome binding"/>
    <property type="evidence" value="ECO:0007669"/>
    <property type="project" value="TreeGrafter"/>
</dbReference>
<dbReference type="InterPro" id="IPR032706">
    <property type="entry name" value="Spt6_HHH"/>
</dbReference>
<feature type="compositionally biased region" description="Low complexity" evidence="6">
    <location>
        <begin position="1557"/>
        <end position="1567"/>
    </location>
</feature>
<dbReference type="Pfam" id="PF14633">
    <property type="entry name" value="SH2_2"/>
    <property type="match status" value="1"/>
</dbReference>
<feature type="region of interest" description="Disordered" evidence="6">
    <location>
        <begin position="258"/>
        <end position="288"/>
    </location>
</feature>
<feature type="region of interest" description="Disordered" evidence="6">
    <location>
        <begin position="1555"/>
        <end position="1641"/>
    </location>
</feature>
<feature type="domain" description="S1 motif" evidence="8">
    <location>
        <begin position="1225"/>
        <end position="1297"/>
    </location>
</feature>
<feature type="compositionally biased region" description="Low complexity" evidence="6">
    <location>
        <begin position="1604"/>
        <end position="1619"/>
    </location>
</feature>
<feature type="domain" description="SH2" evidence="7">
    <location>
        <begin position="1351"/>
        <end position="1450"/>
    </location>
</feature>
<dbReference type="Pfam" id="PF21710">
    <property type="entry name" value="Spt6_S1"/>
    <property type="match status" value="1"/>
</dbReference>